<comment type="caution">
    <text evidence="1">The sequence shown here is derived from an EMBL/GenBank/DDBJ whole genome shotgun (WGS) entry which is preliminary data.</text>
</comment>
<sequence>MTVEGISSFLYDVRMFGRCRLNSCVHPDQST</sequence>
<evidence type="ECO:0000313" key="1">
    <source>
        <dbReference type="EMBL" id="OMO94166.1"/>
    </source>
</evidence>
<proteinExistence type="predicted"/>
<dbReference type="AlphaFoldDB" id="A0A1R3JH66"/>
<dbReference type="Proteomes" id="UP000187203">
    <property type="component" value="Unassembled WGS sequence"/>
</dbReference>
<organism evidence="1 2">
    <name type="scientific">Corchorus olitorius</name>
    <dbReference type="NCBI Taxonomy" id="93759"/>
    <lineage>
        <taxon>Eukaryota</taxon>
        <taxon>Viridiplantae</taxon>
        <taxon>Streptophyta</taxon>
        <taxon>Embryophyta</taxon>
        <taxon>Tracheophyta</taxon>
        <taxon>Spermatophyta</taxon>
        <taxon>Magnoliopsida</taxon>
        <taxon>eudicotyledons</taxon>
        <taxon>Gunneridae</taxon>
        <taxon>Pentapetalae</taxon>
        <taxon>rosids</taxon>
        <taxon>malvids</taxon>
        <taxon>Malvales</taxon>
        <taxon>Malvaceae</taxon>
        <taxon>Grewioideae</taxon>
        <taxon>Apeibeae</taxon>
        <taxon>Corchorus</taxon>
    </lineage>
</organism>
<accession>A0A1R3JH66</accession>
<evidence type="ECO:0000313" key="2">
    <source>
        <dbReference type="Proteomes" id="UP000187203"/>
    </source>
</evidence>
<name>A0A1R3JH66_9ROSI</name>
<keyword evidence="2" id="KW-1185">Reference proteome</keyword>
<dbReference type="EMBL" id="AWUE01016112">
    <property type="protein sequence ID" value="OMO94166.1"/>
    <property type="molecule type" value="Genomic_DNA"/>
</dbReference>
<gene>
    <name evidence="1" type="ORF">COLO4_16497</name>
</gene>
<reference evidence="2" key="1">
    <citation type="submission" date="2013-09" db="EMBL/GenBank/DDBJ databases">
        <title>Corchorus olitorius genome sequencing.</title>
        <authorList>
            <person name="Alam M."/>
            <person name="Haque M.S."/>
            <person name="Islam M.S."/>
            <person name="Emdad E.M."/>
            <person name="Islam M.M."/>
            <person name="Ahmed B."/>
            <person name="Halim A."/>
            <person name="Hossen Q.M.M."/>
            <person name="Hossain M.Z."/>
            <person name="Ahmed R."/>
            <person name="Khan M.M."/>
            <person name="Islam R."/>
            <person name="Rashid M.M."/>
            <person name="Khan S.A."/>
            <person name="Rahman M.S."/>
            <person name="Alam M."/>
            <person name="Yahiya A.S."/>
            <person name="Khan M.S."/>
            <person name="Azam M.S."/>
            <person name="Haque T."/>
            <person name="Lashkar M.Z.H."/>
            <person name="Akhand A.I."/>
            <person name="Morshed G."/>
            <person name="Roy S."/>
            <person name="Uddin K.S."/>
            <person name="Rabeya T."/>
            <person name="Hossain A.S."/>
            <person name="Chowdhury A."/>
            <person name="Snigdha A.R."/>
            <person name="Mortoza M.S."/>
            <person name="Matin S.A."/>
            <person name="Hoque S.M.E."/>
            <person name="Islam M.K."/>
            <person name="Roy D.K."/>
            <person name="Haider R."/>
            <person name="Moosa M.M."/>
            <person name="Elias S.M."/>
            <person name="Hasan A.M."/>
            <person name="Jahan S."/>
            <person name="Shafiuddin M."/>
            <person name="Mahmood N."/>
            <person name="Shommy N.S."/>
        </authorList>
    </citation>
    <scope>NUCLEOTIDE SEQUENCE [LARGE SCALE GENOMIC DNA]</scope>
    <source>
        <strain evidence="2">cv. O-4</strain>
    </source>
</reference>
<protein>
    <submittedName>
        <fullName evidence="1">ABC transporter G family member 11</fullName>
    </submittedName>
</protein>